<dbReference type="EC" id="2.7.11.-" evidence="7"/>
<dbReference type="PANTHER" id="PTHR48016">
    <property type="entry name" value="MAP KINASE KINASE KINASE SSK2-RELATED-RELATED"/>
    <property type="match status" value="1"/>
</dbReference>
<dbReference type="InterPro" id="IPR050538">
    <property type="entry name" value="MAP_kinase_kinase_kinase"/>
</dbReference>
<dbReference type="PANTHER" id="PTHR48016:SF32">
    <property type="entry name" value="MITOGEN-ACTIVATED PROTEIN KINASE KINASE KINASE 4"/>
    <property type="match status" value="1"/>
</dbReference>
<accession>A0A1E4RRH6</accession>
<sequence>MSLNPHSPSGGGHKDQVSAQQIPIHSTNQNHAASARRPSLLRNPSSTNSIHNPLSHNHPHITNQQQTSSNPTPSALHSLHLKHHSSNSTNTLGSLPSSGNNSSSNSPKVVTPTSNFPHLSTQPSSSNVNSSSNNNPGNNPSSGNYALGSSQGNTGVVSNQQVSNANAGGNPGSASGQSNSTRSRSRSRSLTQTLSNNLHNNNQYLAQEKAYLKKIKNQYVDDYYTKGITGADEEFKEGDSNANDDYDEEEDVLNAGNSDLLADIDDDKYQIDFSLAFSIMKNSNNININNRNISQVSRETSDDPAVIERLEWQSMLTSVLTGDVVRSEKTKIINNNNAEDGQESFIYSHLKKNIWFGVRAKLFNRTEDDQRKIVSYRRTLVDQLIEDVLKYEINYDDPIDNPPRKQVVDILDRYEKACELWMTMKEMRSDKPACGDAEFQDRIDALNAWLSITDAIARATNSLRVWIGNDELDITKSPVDSKLASPGSDEEIEGDESNRKVVKKIFDEDNKSLAERLMKEKDVLTIFKSRIFNPLAPWMVKSKDTYIRLGHIFEILKLPDYIHDLIQLCYIPMRLIKEIINVRLTYARKLHNPTLMMIDQMIDDFKSYITIALEVKLGVMEYCKPDATKTWVLSDPFDNETLDFDNVLLLCVRYFLVLLNRKLIDSSRSPTTFRTFKEPDELEDTWNYLKLLGSFVEGASIVVAENITLLTSKLVQRLFAYFNNQIRTTPPQSQGASDLIRWYTSTTENFAQIRRKLARFTGQLSRDFSNALVFDIPTSPGNRTKMLLENLRASNHFLVYTGTVETQGTYFFASPELLGNEHEIVKILNGSYVGIDSSGSSLEFSDLLKLVQLDEDKEEVVVSDEFPKPMEPSHLFNQARQSLPSNPGDLAYVIALCPAKPIVWEGEVVNVHIDEVPITDVKVGEMLVITKLPHYHLHFVRARFLEAIDEALLIGGRIPKIGQRCSLDRVHHELTKINRAFFKMSLAVLDSVKTVREKCKATAPEGGYQELINNYFVYARDYGKNTVKNLDSSRKSTVIMKLIQLSIEWVSFICDDCIPTDRRTFRYCVLALEFAMDMTRGFNVLVLSNDQFYRMKLKVARCMSLLISHFDIMGARSSEAEKRTLLKWTSQRHRIENSADDEYIIKAYQEDVMKALEQVEDSRRDLEEQLHAVGRVLDVTDSEYQFVTLLASSFSSVSIRWQKKSFVGGGSFGQVFLAINLDTGGLMAVKEIRFHDSQSIKIVPSIKDEMTILEMLNHPNVVQYYGVEVHRDKVYIFMEFCEGGSLSGLLAHGRIEDEMVIQIYTLQMLEGLAFLHHQGVIHRDIKPENILLDRNGVVKFVDFGAAKVIATSGKTRGSSSLSSSTRAIGNHNNVNSMTGTPMYMSPEVITGQYSDRNGVVDIWSLGCCVLEMATGRRPWANLDNEWAIMYHIAAGHQPELPSRDQLSEAGIKFLSKCLEHDPKKRSSAAELLNDPWIVQIRQVAFESEGGSTPSSEAGSELQ</sequence>
<dbReference type="RefSeq" id="XP_020078893.1">
    <property type="nucleotide sequence ID" value="XM_020220487.1"/>
</dbReference>
<feature type="compositionally biased region" description="Low complexity" evidence="10">
    <location>
        <begin position="163"/>
        <end position="196"/>
    </location>
</feature>
<dbReference type="GO" id="GO:0051403">
    <property type="term" value="P:stress-activated MAPK cascade"/>
    <property type="evidence" value="ECO:0007669"/>
    <property type="project" value="InterPro"/>
</dbReference>
<dbReference type="Gene3D" id="1.10.510.10">
    <property type="entry name" value="Transferase(Phosphotransferase) domain 1"/>
    <property type="match status" value="1"/>
</dbReference>
<evidence type="ECO:0000313" key="12">
    <source>
        <dbReference type="EMBL" id="ODV69826.1"/>
    </source>
</evidence>
<keyword evidence="3 7" id="KW-0808">Transferase</keyword>
<dbReference type="PROSITE" id="PS50011">
    <property type="entry name" value="PROTEIN_KINASE_DOM"/>
    <property type="match status" value="1"/>
</dbReference>
<evidence type="ECO:0000256" key="2">
    <source>
        <dbReference type="ARBA" id="ARBA00022527"/>
    </source>
</evidence>
<name>A0A1E4RRH6_9ASCO</name>
<feature type="compositionally biased region" description="Polar residues" evidence="10">
    <location>
        <begin position="111"/>
        <end position="122"/>
    </location>
</feature>
<comment type="catalytic activity">
    <reaction evidence="7">
        <text>L-threonyl-[protein] + ATP = O-phospho-L-threonyl-[protein] + ADP + H(+)</text>
        <dbReference type="Rhea" id="RHEA:46608"/>
        <dbReference type="Rhea" id="RHEA-COMP:11060"/>
        <dbReference type="Rhea" id="RHEA-COMP:11605"/>
        <dbReference type="ChEBI" id="CHEBI:15378"/>
        <dbReference type="ChEBI" id="CHEBI:30013"/>
        <dbReference type="ChEBI" id="CHEBI:30616"/>
        <dbReference type="ChEBI" id="CHEBI:61977"/>
        <dbReference type="ChEBI" id="CHEBI:456216"/>
    </reaction>
</comment>
<feature type="domain" description="Protein kinase" evidence="11">
    <location>
        <begin position="1201"/>
        <end position="1477"/>
    </location>
</feature>
<keyword evidence="5 7" id="KW-0418">Kinase</keyword>
<dbReference type="SMART" id="SM00220">
    <property type="entry name" value="S_TKc"/>
    <property type="match status" value="1"/>
</dbReference>
<feature type="compositionally biased region" description="Low complexity" evidence="10">
    <location>
        <begin position="123"/>
        <end position="144"/>
    </location>
</feature>
<protein>
    <recommendedName>
        <fullName evidence="7">MAP kinase kinase kinase</fullName>
        <ecNumber evidence="7">2.7.11.-</ecNumber>
    </recommendedName>
</protein>
<dbReference type="GO" id="GO:0005737">
    <property type="term" value="C:cytoplasm"/>
    <property type="evidence" value="ECO:0007669"/>
    <property type="project" value="InterPro"/>
</dbReference>
<dbReference type="CDD" id="cd06626">
    <property type="entry name" value="STKc_MEKK4"/>
    <property type="match status" value="1"/>
</dbReference>
<evidence type="ECO:0000256" key="3">
    <source>
        <dbReference type="ARBA" id="ARBA00022679"/>
    </source>
</evidence>
<comment type="similarity">
    <text evidence="1 7">Belongs to the protein kinase superfamily. STE Ser/Thr protein kinase family. MAP kinase kinase kinase subfamily.</text>
</comment>
<dbReference type="GO" id="GO:0030447">
    <property type="term" value="P:filamentous growth"/>
    <property type="evidence" value="ECO:0007669"/>
    <property type="project" value="UniProtKB-ARBA"/>
</dbReference>
<evidence type="ECO:0000256" key="7">
    <source>
        <dbReference type="PIRNR" id="PIRNR037579"/>
    </source>
</evidence>
<dbReference type="GeneID" id="30995037"/>
<keyword evidence="13" id="KW-1185">Reference proteome</keyword>
<keyword evidence="6 7" id="KW-0067">ATP-binding</keyword>
<keyword evidence="4 7" id="KW-0547">Nucleotide-binding</keyword>
<feature type="region of interest" description="Disordered" evidence="10">
    <location>
        <begin position="26"/>
        <end position="201"/>
    </location>
</feature>
<dbReference type="Pfam" id="PF00069">
    <property type="entry name" value="Pkinase"/>
    <property type="match status" value="1"/>
</dbReference>
<dbReference type="InterPro" id="IPR011009">
    <property type="entry name" value="Kinase-like_dom_sf"/>
</dbReference>
<keyword evidence="9" id="KW-0175">Coiled coil</keyword>
<evidence type="ECO:0000256" key="9">
    <source>
        <dbReference type="SAM" id="Coils"/>
    </source>
</evidence>
<dbReference type="PROSITE" id="PS00108">
    <property type="entry name" value="PROTEIN_KINASE_ST"/>
    <property type="match status" value="1"/>
</dbReference>
<gene>
    <name evidence="12" type="ORF">HYPBUDRAFT_151417</name>
</gene>
<dbReference type="PROSITE" id="PS00107">
    <property type="entry name" value="PROTEIN_KINASE_ATP"/>
    <property type="match status" value="1"/>
</dbReference>
<dbReference type="OrthoDB" id="1043025at2759"/>
<proteinExistence type="inferred from homology"/>
<evidence type="ECO:0000256" key="1">
    <source>
        <dbReference type="ARBA" id="ARBA00006529"/>
    </source>
</evidence>
<organism evidence="12 13">
    <name type="scientific">Hyphopichia burtonii NRRL Y-1933</name>
    <dbReference type="NCBI Taxonomy" id="984485"/>
    <lineage>
        <taxon>Eukaryota</taxon>
        <taxon>Fungi</taxon>
        <taxon>Dikarya</taxon>
        <taxon>Ascomycota</taxon>
        <taxon>Saccharomycotina</taxon>
        <taxon>Pichiomycetes</taxon>
        <taxon>Debaryomycetaceae</taxon>
        <taxon>Hyphopichia</taxon>
    </lineage>
</organism>
<feature type="compositionally biased region" description="Low complexity" evidence="10">
    <location>
        <begin position="92"/>
        <end position="107"/>
    </location>
</feature>
<dbReference type="InterPro" id="IPR008271">
    <property type="entry name" value="Ser/Thr_kinase_AS"/>
</dbReference>
<evidence type="ECO:0000256" key="8">
    <source>
        <dbReference type="PROSITE-ProRule" id="PRU10141"/>
    </source>
</evidence>
<evidence type="ECO:0000259" key="11">
    <source>
        <dbReference type="PROSITE" id="PS50011"/>
    </source>
</evidence>
<dbReference type="PIRSF" id="PIRSF037579">
    <property type="entry name" value="MAPKKK_SSK22"/>
    <property type="match status" value="1"/>
</dbReference>
<evidence type="ECO:0000256" key="5">
    <source>
        <dbReference type="ARBA" id="ARBA00022777"/>
    </source>
</evidence>
<dbReference type="EMBL" id="KV454538">
    <property type="protein sequence ID" value="ODV69826.1"/>
    <property type="molecule type" value="Genomic_DNA"/>
</dbReference>
<feature type="compositionally biased region" description="Polar residues" evidence="10">
    <location>
        <begin position="147"/>
        <end position="162"/>
    </location>
</feature>
<dbReference type="InterPro" id="IPR000719">
    <property type="entry name" value="Prot_kinase_dom"/>
</dbReference>
<feature type="compositionally biased region" description="Polar residues" evidence="10">
    <location>
        <begin position="42"/>
        <end position="73"/>
    </location>
</feature>
<evidence type="ECO:0000256" key="10">
    <source>
        <dbReference type="SAM" id="MobiDB-lite"/>
    </source>
</evidence>
<evidence type="ECO:0000256" key="6">
    <source>
        <dbReference type="ARBA" id="ARBA00022840"/>
    </source>
</evidence>
<dbReference type="InterPro" id="IPR017240">
    <property type="entry name" value="MAPKKK_Ssk2/Ssk22"/>
</dbReference>
<dbReference type="GO" id="GO:0004709">
    <property type="term" value="F:MAP kinase kinase kinase activity"/>
    <property type="evidence" value="ECO:0007669"/>
    <property type="project" value="UniProtKB-UniRule"/>
</dbReference>
<dbReference type="GO" id="GO:0038066">
    <property type="term" value="P:p38MAPK cascade"/>
    <property type="evidence" value="ECO:0007669"/>
    <property type="project" value="UniProtKB-UniRule"/>
</dbReference>
<dbReference type="InterPro" id="IPR017441">
    <property type="entry name" value="Protein_kinase_ATP_BS"/>
</dbReference>
<dbReference type="GO" id="GO:0005524">
    <property type="term" value="F:ATP binding"/>
    <property type="evidence" value="ECO:0007669"/>
    <property type="project" value="UniProtKB-UniRule"/>
</dbReference>
<feature type="binding site" evidence="8">
    <location>
        <position position="1230"/>
    </location>
    <ligand>
        <name>ATP</name>
        <dbReference type="ChEBI" id="CHEBI:30616"/>
    </ligand>
</feature>
<dbReference type="SUPFAM" id="SSF56112">
    <property type="entry name" value="Protein kinase-like (PK-like)"/>
    <property type="match status" value="1"/>
</dbReference>
<dbReference type="FunFam" id="1.10.510.10:FF:000571">
    <property type="entry name" value="Maternal embryonic leucine zipper kinase"/>
    <property type="match status" value="1"/>
</dbReference>
<evidence type="ECO:0000313" key="13">
    <source>
        <dbReference type="Proteomes" id="UP000095085"/>
    </source>
</evidence>
<dbReference type="STRING" id="984485.A0A1E4RRH6"/>
<reference evidence="13" key="1">
    <citation type="submission" date="2016-05" db="EMBL/GenBank/DDBJ databases">
        <title>Comparative genomics of biotechnologically important yeasts.</title>
        <authorList>
            <consortium name="DOE Joint Genome Institute"/>
            <person name="Riley R."/>
            <person name="Haridas S."/>
            <person name="Wolfe K.H."/>
            <person name="Lopes M.R."/>
            <person name="Hittinger C.T."/>
            <person name="Goker M."/>
            <person name="Salamov A."/>
            <person name="Wisecaver J."/>
            <person name="Long T.M."/>
            <person name="Aerts A.L."/>
            <person name="Barry K."/>
            <person name="Choi C."/>
            <person name="Clum A."/>
            <person name="Coughlan A.Y."/>
            <person name="Deshpande S."/>
            <person name="Douglass A.P."/>
            <person name="Hanson S.J."/>
            <person name="Klenk H.-P."/>
            <person name="Labutti K."/>
            <person name="Lapidus A."/>
            <person name="Lindquist E."/>
            <person name="Lipzen A."/>
            <person name="Meier-Kolthoff J.P."/>
            <person name="Ohm R.A."/>
            <person name="Otillar R.P."/>
            <person name="Pangilinan J."/>
            <person name="Peng Y."/>
            <person name="Rokas A."/>
            <person name="Rosa C.A."/>
            <person name="Scheuner C."/>
            <person name="Sibirny A.A."/>
            <person name="Slot J.C."/>
            <person name="Stielow J.B."/>
            <person name="Sun H."/>
            <person name="Kurtzman C.P."/>
            <person name="Blackwell M."/>
            <person name="Grigoriev I.V."/>
            <person name="Jeffries T.W."/>
        </authorList>
    </citation>
    <scope>NUCLEOTIDE SEQUENCE [LARGE SCALE GENOMIC DNA]</scope>
    <source>
        <strain evidence="13">NRRL Y-1933</strain>
    </source>
</reference>
<evidence type="ECO:0000256" key="4">
    <source>
        <dbReference type="ARBA" id="ARBA00022741"/>
    </source>
</evidence>
<dbReference type="Proteomes" id="UP000095085">
    <property type="component" value="Unassembled WGS sequence"/>
</dbReference>
<feature type="coiled-coil region" evidence="9">
    <location>
        <begin position="1145"/>
        <end position="1176"/>
    </location>
</feature>
<keyword evidence="2 7" id="KW-0723">Serine/threonine-protein kinase</keyword>